<dbReference type="InterPro" id="IPR029787">
    <property type="entry name" value="Nucleotide_cyclase"/>
</dbReference>
<keyword evidence="2" id="KW-1185">Reference proteome</keyword>
<evidence type="ECO:0000313" key="1">
    <source>
        <dbReference type="EMBL" id="MCL6283740.1"/>
    </source>
</evidence>
<dbReference type="EMBL" id="JAMFMB010000009">
    <property type="protein sequence ID" value="MCL6283740.1"/>
    <property type="molecule type" value="Genomic_DNA"/>
</dbReference>
<sequence length="192" mass="20752">MARVIAAILSLNVFGAAVNVAVRLQAASPPGGCLISRVAQQIADGLLGVALKPEGTMTLKGLPVPIDVLSLDLQGGNDQAERTRQAARQNIRFTSSRDGTGIAWTETGQGRTLVKAPNWVQHLEYEWTDNPMDGWLHYKDQYQRLAAGIPGTRFVGLDTANNTMPDYDPEWPKALREISIFLDGVADPGQAS</sequence>
<dbReference type="Gene3D" id="3.30.70.1230">
    <property type="entry name" value="Nucleotide cyclase"/>
    <property type="match status" value="1"/>
</dbReference>
<accession>A0ABT0Q1M5</accession>
<evidence type="ECO:0000313" key="2">
    <source>
        <dbReference type="Proteomes" id="UP001203880"/>
    </source>
</evidence>
<comment type="caution">
    <text evidence="1">The sequence shown here is derived from an EMBL/GenBank/DDBJ whole genome shotgun (WGS) entry which is preliminary data.</text>
</comment>
<dbReference type="SUPFAM" id="SSF55073">
    <property type="entry name" value="Nucleotide cyclase"/>
    <property type="match status" value="1"/>
</dbReference>
<protein>
    <submittedName>
        <fullName evidence="1">Uncharacterized protein</fullName>
    </submittedName>
</protein>
<gene>
    <name evidence="1" type="ORF">M3P21_09390</name>
</gene>
<name>A0ABT0Q1M5_9RHOB</name>
<proteinExistence type="predicted"/>
<dbReference type="RefSeq" id="WP_249709391.1">
    <property type="nucleotide sequence ID" value="NZ_JAMFMB010000009.1"/>
</dbReference>
<reference evidence="1" key="1">
    <citation type="submission" date="2022-05" db="EMBL/GenBank/DDBJ databases">
        <authorList>
            <person name="Park J.-S."/>
        </authorList>
    </citation>
    <scope>NUCLEOTIDE SEQUENCE</scope>
    <source>
        <strain evidence="1">2012CJ41-6</strain>
    </source>
</reference>
<organism evidence="1 2">
    <name type="scientific">Ruegeria spongiae</name>
    <dbReference type="NCBI Taxonomy" id="2942209"/>
    <lineage>
        <taxon>Bacteria</taxon>
        <taxon>Pseudomonadati</taxon>
        <taxon>Pseudomonadota</taxon>
        <taxon>Alphaproteobacteria</taxon>
        <taxon>Rhodobacterales</taxon>
        <taxon>Roseobacteraceae</taxon>
        <taxon>Ruegeria</taxon>
    </lineage>
</organism>
<dbReference type="Proteomes" id="UP001203880">
    <property type="component" value="Unassembled WGS sequence"/>
</dbReference>